<dbReference type="Pfam" id="PF03710">
    <property type="entry name" value="GlnE"/>
    <property type="match status" value="2"/>
</dbReference>
<organism evidence="9 10">
    <name type="scientific">Rothia koreensis</name>
    <dbReference type="NCBI Taxonomy" id="592378"/>
    <lineage>
        <taxon>Bacteria</taxon>
        <taxon>Bacillati</taxon>
        <taxon>Actinomycetota</taxon>
        <taxon>Actinomycetes</taxon>
        <taxon>Micrococcales</taxon>
        <taxon>Micrococcaceae</taxon>
        <taxon>Rothia</taxon>
    </lineage>
</organism>
<dbReference type="InterPro" id="IPR013546">
    <property type="entry name" value="PII_UdlTrfase/GS_AdlTrfase"/>
</dbReference>
<dbReference type="GO" id="GO:0000820">
    <property type="term" value="P:regulation of glutamine family amino acid metabolic process"/>
    <property type="evidence" value="ECO:0007669"/>
    <property type="project" value="TreeGrafter"/>
</dbReference>
<evidence type="ECO:0000256" key="4">
    <source>
        <dbReference type="ARBA" id="ARBA00022840"/>
    </source>
</evidence>
<evidence type="ECO:0000259" key="7">
    <source>
        <dbReference type="Pfam" id="PF03710"/>
    </source>
</evidence>
<reference evidence="9 10" key="1">
    <citation type="submission" date="2019-12" db="EMBL/GenBank/DDBJ databases">
        <authorList>
            <person name="Li J."/>
            <person name="Shi Y."/>
            <person name="Xu G."/>
            <person name="Xiao D."/>
            <person name="Ran X."/>
        </authorList>
    </citation>
    <scope>NUCLEOTIDE SEQUENCE [LARGE SCALE GENOMIC DNA]</scope>
    <source>
        <strain evidence="9 10">JCM 15915</strain>
    </source>
</reference>
<keyword evidence="6" id="KW-0511">Multifunctional enzyme</keyword>
<dbReference type="EC" id="2.7.7.42" evidence="9"/>
<dbReference type="GO" id="GO:0005524">
    <property type="term" value="F:ATP binding"/>
    <property type="evidence" value="ECO:0007669"/>
    <property type="project" value="UniProtKB-KW"/>
</dbReference>
<dbReference type="EC" id="2.7.7.89" evidence="9"/>
<dbReference type="InterPro" id="IPR043519">
    <property type="entry name" value="NT_sf"/>
</dbReference>
<feature type="domain" description="PII-uridylyltransferase/Glutamine-synthetase adenylyltransferase" evidence="8">
    <location>
        <begin position="369"/>
        <end position="513"/>
    </location>
</feature>
<protein>
    <submittedName>
        <fullName evidence="9">Bifunctional [glutamine synthetase] adenylyltransferase/[glutamine synthetase]-adenylyl-L-tyrosine phosphorylase</fullName>
        <ecNumber evidence="9">2.7.7.42</ecNumber>
        <ecNumber evidence="9">2.7.7.89</ecNumber>
    </submittedName>
</protein>
<evidence type="ECO:0000313" key="9">
    <source>
        <dbReference type="EMBL" id="MUN54662.1"/>
    </source>
</evidence>
<dbReference type="Gene3D" id="1.20.120.330">
    <property type="entry name" value="Nucleotidyltransferases domain 2"/>
    <property type="match status" value="2"/>
</dbReference>
<proteinExistence type="predicted"/>
<keyword evidence="4" id="KW-0067">ATP-binding</keyword>
<dbReference type="OrthoDB" id="9759366at2"/>
<dbReference type="Gene3D" id="3.30.460.10">
    <property type="entry name" value="Beta Polymerase, domain 2"/>
    <property type="match status" value="2"/>
</dbReference>
<dbReference type="Pfam" id="PF08335">
    <property type="entry name" value="GlnD_UR_UTase"/>
    <property type="match status" value="2"/>
</dbReference>
<keyword evidence="1 9" id="KW-0808">Transferase</keyword>
<dbReference type="SUPFAM" id="SSF81593">
    <property type="entry name" value="Nucleotidyltransferase substrate binding subunit/domain"/>
    <property type="match status" value="2"/>
</dbReference>
<feature type="domain" description="PII-uridylyltransferase/Glutamine-synthetase adenylyltransferase" evidence="8">
    <location>
        <begin position="881"/>
        <end position="1023"/>
    </location>
</feature>
<dbReference type="Proteomes" id="UP000462152">
    <property type="component" value="Unassembled WGS sequence"/>
</dbReference>
<evidence type="ECO:0000256" key="3">
    <source>
        <dbReference type="ARBA" id="ARBA00022741"/>
    </source>
</evidence>
<keyword evidence="2 9" id="KW-0548">Nucleotidyltransferase</keyword>
<dbReference type="CDD" id="cd05401">
    <property type="entry name" value="NT_GlnE_GlnD_like"/>
    <property type="match status" value="2"/>
</dbReference>
<dbReference type="NCBIfam" id="NF010707">
    <property type="entry name" value="PRK14109.1"/>
    <property type="match status" value="1"/>
</dbReference>
<keyword evidence="10" id="KW-1185">Reference proteome</keyword>
<dbReference type="PANTHER" id="PTHR30621">
    <property type="entry name" value="GLUTAMINE SYNTHETASE ADENYLYLTRANSFERASE"/>
    <property type="match status" value="1"/>
</dbReference>
<dbReference type="PANTHER" id="PTHR30621:SF0">
    <property type="entry name" value="BIFUNCTIONAL GLUTAMINE SYNTHETASE ADENYLYLTRANSFERASE_ADENYLYL-REMOVING ENZYME"/>
    <property type="match status" value="1"/>
</dbReference>
<dbReference type="GO" id="GO:0008882">
    <property type="term" value="F:[glutamate-ammonia-ligase] adenylyltransferase activity"/>
    <property type="evidence" value="ECO:0007669"/>
    <property type="project" value="UniProtKB-EC"/>
</dbReference>
<evidence type="ECO:0000313" key="10">
    <source>
        <dbReference type="Proteomes" id="UP000462152"/>
    </source>
</evidence>
<feature type="domain" description="Glutamate-ammonia ligase adenylyltransferase repeated" evidence="7">
    <location>
        <begin position="87"/>
        <end position="345"/>
    </location>
</feature>
<sequence length="1028" mass="114331">MVAQESSKDHAGPEAKRRLAAVGFSDLGGANRWLDSPELEGIDKAALFDGLTLSPSPDLALKAIVRMLTDSPELRKYVERGREAAGLFRVLGASEALGEFLMRHPEHLRLFDGEPRSLPDPSDTDLADEYRDKLLGAVGADAASPQPVARMTGDDAKLAVRTSYREYLTRIALADLMSDDPVEDLPKVGAALADLAGAALDAALAVARAEVSEEEPATASVDLAVIAMGKCGARELNYISDVDVVYAVGPAPVEVRGDLDEPDERAMGRIGTELVKAMTKVVHGVGPEPGLWEVDPNLRPEGKDGPLVRTVESHRVYYERWAENWEFQALLKARPVAGSRPLGEEYIEAIWPFVWDASGRPHFVDSVQSMRHRVTDNIPDDERDRQIKLGPGGLRDVEFTVQLLQLVHGRTDDCVRERSTTQALAALRDRSYVGRDASSSLDHEYRWQRTLEHRVQLLRLRRTHLMPVKESEQAAVARGMRGLGDRARVTPEDLLKQRRRSQRTVRGLHERLFFRPLLAAVSKLSADEVALTPEAAQDRLAALGYLDPKGAMRHIEAMTKGVSRRAEIQRTILPVLLGWFAQGVDPDAGLLGFRRVSESLGQTQWYLRMLRDSPAAAERLCAVLSSSRFVMDLLEDEPESISWLDRDERLRPETFETLWAEIRSKISRHSDAMSAIRMIRLIRRREILRTALGETAGVTDLDDVMKGLSDADQATILGALHTAERELYQKKGEEVLTDVAVIGMGRQGGAEIGYGSDADVMYVHQPREDADEGQAVAQANALISRTTQLLKIPMKPAIRAEKALEIDADLRPEGKSGPMVRTLDSYAEYYARWADTWEYQALLRARPLAGSAEVADKFIRLIDPYRYPANFSEDQLRQIRRMKARVEAERMPRGADPDRQVKLGRGGLSDVEWLVQVIQLEHAHEHPELKTTSTLRALQAAVDVGIVDAEDAAILESAWRLATRIRGANVLRHGRASDSLPSSRKDLEATARWSGYGSGNAANLEEDYLRLTRRARSVVEKLFYGHME</sequence>
<evidence type="ECO:0000256" key="5">
    <source>
        <dbReference type="ARBA" id="ARBA00022842"/>
    </source>
</evidence>
<evidence type="ECO:0000256" key="1">
    <source>
        <dbReference type="ARBA" id="ARBA00022679"/>
    </source>
</evidence>
<dbReference type="GO" id="GO:0047388">
    <property type="term" value="F:[glutamine synthetase]-adenylyl-L-tyrosine phosphorylase activity"/>
    <property type="evidence" value="ECO:0007669"/>
    <property type="project" value="UniProtKB-EC"/>
</dbReference>
<dbReference type="InterPro" id="IPR005190">
    <property type="entry name" value="GlnE_rpt_dom"/>
</dbReference>
<evidence type="ECO:0000259" key="8">
    <source>
        <dbReference type="Pfam" id="PF08335"/>
    </source>
</evidence>
<dbReference type="RefSeq" id="WP_129315313.1">
    <property type="nucleotide sequence ID" value="NZ_NOIQ01000006.1"/>
</dbReference>
<name>A0A7K1LI88_9MICC</name>
<dbReference type="GO" id="GO:0005829">
    <property type="term" value="C:cytosol"/>
    <property type="evidence" value="ECO:0007669"/>
    <property type="project" value="TreeGrafter"/>
</dbReference>
<feature type="domain" description="Glutamate-ammonia ligase adenylyltransferase repeated" evidence="7">
    <location>
        <begin position="618"/>
        <end position="858"/>
    </location>
</feature>
<dbReference type="SUPFAM" id="SSF81301">
    <property type="entry name" value="Nucleotidyltransferase"/>
    <property type="match status" value="2"/>
</dbReference>
<gene>
    <name evidence="9" type="ORF">GMA10_05455</name>
</gene>
<evidence type="ECO:0000256" key="2">
    <source>
        <dbReference type="ARBA" id="ARBA00022695"/>
    </source>
</evidence>
<keyword evidence="3" id="KW-0547">Nucleotide-binding</keyword>
<evidence type="ECO:0000256" key="6">
    <source>
        <dbReference type="ARBA" id="ARBA00023268"/>
    </source>
</evidence>
<comment type="caution">
    <text evidence="9">The sequence shown here is derived from an EMBL/GenBank/DDBJ whole genome shotgun (WGS) entry which is preliminary data.</text>
</comment>
<dbReference type="EMBL" id="WOGT01000002">
    <property type="protein sequence ID" value="MUN54662.1"/>
    <property type="molecule type" value="Genomic_DNA"/>
</dbReference>
<keyword evidence="5" id="KW-0460">Magnesium</keyword>
<accession>A0A7K1LI88</accession>
<dbReference type="InterPro" id="IPR023057">
    <property type="entry name" value="GlnE"/>
</dbReference>
<dbReference type="AlphaFoldDB" id="A0A7K1LI88"/>